<name>A0A4Y2M872_ARAVE</name>
<feature type="signal peptide" evidence="2">
    <location>
        <begin position="1"/>
        <end position="17"/>
    </location>
</feature>
<protein>
    <recommendedName>
        <fullName evidence="5">Secreted protein</fullName>
    </recommendedName>
</protein>
<feature type="compositionally biased region" description="Basic and acidic residues" evidence="1">
    <location>
        <begin position="32"/>
        <end position="53"/>
    </location>
</feature>
<evidence type="ECO:0000256" key="2">
    <source>
        <dbReference type="SAM" id="SignalP"/>
    </source>
</evidence>
<accession>A0A4Y2M872</accession>
<evidence type="ECO:0000256" key="1">
    <source>
        <dbReference type="SAM" id="MobiDB-lite"/>
    </source>
</evidence>
<keyword evidence="2" id="KW-0732">Signal</keyword>
<reference evidence="3 4" key="1">
    <citation type="journal article" date="2019" name="Sci. Rep.">
        <title>Orb-weaving spider Araneus ventricosus genome elucidates the spidroin gene catalogue.</title>
        <authorList>
            <person name="Kono N."/>
            <person name="Nakamura H."/>
            <person name="Ohtoshi R."/>
            <person name="Moran D.A.P."/>
            <person name="Shinohara A."/>
            <person name="Yoshida Y."/>
            <person name="Fujiwara M."/>
            <person name="Mori M."/>
            <person name="Tomita M."/>
            <person name="Arakawa K."/>
        </authorList>
    </citation>
    <scope>NUCLEOTIDE SEQUENCE [LARGE SCALE GENOMIC DNA]</scope>
</reference>
<proteinExistence type="predicted"/>
<organism evidence="3 4">
    <name type="scientific">Araneus ventricosus</name>
    <name type="common">Orbweaver spider</name>
    <name type="synonym">Epeira ventricosa</name>
    <dbReference type="NCBI Taxonomy" id="182803"/>
    <lineage>
        <taxon>Eukaryota</taxon>
        <taxon>Metazoa</taxon>
        <taxon>Ecdysozoa</taxon>
        <taxon>Arthropoda</taxon>
        <taxon>Chelicerata</taxon>
        <taxon>Arachnida</taxon>
        <taxon>Araneae</taxon>
        <taxon>Araneomorphae</taxon>
        <taxon>Entelegynae</taxon>
        <taxon>Araneoidea</taxon>
        <taxon>Araneidae</taxon>
        <taxon>Araneus</taxon>
    </lineage>
</organism>
<dbReference type="Proteomes" id="UP000499080">
    <property type="component" value="Unassembled WGS sequence"/>
</dbReference>
<feature type="region of interest" description="Disordered" evidence="1">
    <location>
        <begin position="17"/>
        <end position="62"/>
    </location>
</feature>
<gene>
    <name evidence="3" type="ORF">AVEN_66645_1</name>
</gene>
<feature type="region of interest" description="Disordered" evidence="1">
    <location>
        <begin position="78"/>
        <end position="103"/>
    </location>
</feature>
<evidence type="ECO:0000313" key="4">
    <source>
        <dbReference type="Proteomes" id="UP000499080"/>
    </source>
</evidence>
<dbReference type="EMBL" id="BGPR01006883">
    <property type="protein sequence ID" value="GBN22610.1"/>
    <property type="molecule type" value="Genomic_DNA"/>
</dbReference>
<keyword evidence="4" id="KW-1185">Reference proteome</keyword>
<comment type="caution">
    <text evidence="3">The sequence shown here is derived from an EMBL/GenBank/DDBJ whole genome shotgun (WGS) entry which is preliminary data.</text>
</comment>
<dbReference type="AlphaFoldDB" id="A0A4Y2M872"/>
<feature type="compositionally biased region" description="Low complexity" evidence="1">
    <location>
        <begin position="81"/>
        <end position="90"/>
    </location>
</feature>
<sequence>MFLFAVCMLCLISYSRSQVDDPRPTTPEDVVEGNRTKTTTEDIDEGNRTKTTTEDDDDDGNNEFLERLRGEIFPLQRRRTCPPGLLGGRCPPRPTRPGQHPQD</sequence>
<evidence type="ECO:0008006" key="5">
    <source>
        <dbReference type="Google" id="ProtNLM"/>
    </source>
</evidence>
<feature type="chain" id="PRO_5021455654" description="Secreted protein" evidence="2">
    <location>
        <begin position="18"/>
        <end position="103"/>
    </location>
</feature>
<evidence type="ECO:0000313" key="3">
    <source>
        <dbReference type="EMBL" id="GBN22610.1"/>
    </source>
</evidence>